<dbReference type="SUPFAM" id="SSF103473">
    <property type="entry name" value="MFS general substrate transporter"/>
    <property type="match status" value="1"/>
</dbReference>
<evidence type="ECO:0000313" key="10">
    <source>
        <dbReference type="Proteomes" id="UP001285441"/>
    </source>
</evidence>
<feature type="transmembrane region" description="Helical" evidence="7">
    <location>
        <begin position="210"/>
        <end position="229"/>
    </location>
</feature>
<dbReference type="EMBL" id="JAULSW010000006">
    <property type="protein sequence ID" value="KAK3378346.1"/>
    <property type="molecule type" value="Genomic_DNA"/>
</dbReference>
<feature type="transmembrane region" description="Helical" evidence="7">
    <location>
        <begin position="481"/>
        <end position="501"/>
    </location>
</feature>
<comment type="similarity">
    <text evidence="2">Belongs to the major facilitator superfamily. TCR/Tet family.</text>
</comment>
<dbReference type="Pfam" id="PF07690">
    <property type="entry name" value="MFS_1"/>
    <property type="match status" value="1"/>
</dbReference>
<protein>
    <submittedName>
        <fullName evidence="9">Major facilitator superfamily domain-containing protein</fullName>
    </submittedName>
</protein>
<keyword evidence="3" id="KW-0813">Transport</keyword>
<accession>A0AAE0KLJ4</accession>
<dbReference type="FunFam" id="1.20.1250.20:FF:000196">
    <property type="entry name" value="MFS toxin efflux pump (AflT)"/>
    <property type="match status" value="1"/>
</dbReference>
<keyword evidence="6 7" id="KW-0472">Membrane</keyword>
<reference evidence="9" key="2">
    <citation type="submission" date="2023-06" db="EMBL/GenBank/DDBJ databases">
        <authorList>
            <consortium name="Lawrence Berkeley National Laboratory"/>
            <person name="Haridas S."/>
            <person name="Hensen N."/>
            <person name="Bonometti L."/>
            <person name="Westerberg I."/>
            <person name="Brannstrom I.O."/>
            <person name="Guillou S."/>
            <person name="Cros-Aarteil S."/>
            <person name="Calhoun S."/>
            <person name="Kuo A."/>
            <person name="Mondo S."/>
            <person name="Pangilinan J."/>
            <person name="Riley R."/>
            <person name="LaButti K."/>
            <person name="Andreopoulos B."/>
            <person name="Lipzen A."/>
            <person name="Chen C."/>
            <person name="Yanf M."/>
            <person name="Daum C."/>
            <person name="Ng V."/>
            <person name="Clum A."/>
            <person name="Steindorff A."/>
            <person name="Ohm R."/>
            <person name="Martin F."/>
            <person name="Silar P."/>
            <person name="Natvig D."/>
            <person name="Lalanne C."/>
            <person name="Gautier V."/>
            <person name="Ament-velasquez S.L."/>
            <person name="Kruys A."/>
            <person name="Hutchinson M.I."/>
            <person name="Powell A.J."/>
            <person name="Barry K."/>
            <person name="Miller A.N."/>
            <person name="Grigoriev I.V."/>
            <person name="Debuchy R."/>
            <person name="Gladieux P."/>
            <person name="Thoren M.H."/>
            <person name="Johannesson H."/>
        </authorList>
    </citation>
    <scope>NUCLEOTIDE SEQUENCE</scope>
    <source>
        <strain evidence="9">CBS 232.78</strain>
    </source>
</reference>
<dbReference type="InterPro" id="IPR036259">
    <property type="entry name" value="MFS_trans_sf"/>
</dbReference>
<feature type="transmembrane region" description="Helical" evidence="7">
    <location>
        <begin position="12"/>
        <end position="31"/>
    </location>
</feature>
<evidence type="ECO:0000313" key="9">
    <source>
        <dbReference type="EMBL" id="KAK3378346.1"/>
    </source>
</evidence>
<feature type="transmembrane region" description="Helical" evidence="7">
    <location>
        <begin position="345"/>
        <end position="365"/>
    </location>
</feature>
<dbReference type="PANTHER" id="PTHR23501">
    <property type="entry name" value="MAJOR FACILITATOR SUPERFAMILY"/>
    <property type="match status" value="1"/>
</dbReference>
<comment type="caution">
    <text evidence="9">The sequence shown here is derived from an EMBL/GenBank/DDBJ whole genome shotgun (WGS) entry which is preliminary data.</text>
</comment>
<evidence type="ECO:0000256" key="2">
    <source>
        <dbReference type="ARBA" id="ARBA00007520"/>
    </source>
</evidence>
<evidence type="ECO:0000256" key="6">
    <source>
        <dbReference type="ARBA" id="ARBA00023136"/>
    </source>
</evidence>
<feature type="transmembrane region" description="Helical" evidence="7">
    <location>
        <begin position="404"/>
        <end position="424"/>
    </location>
</feature>
<feature type="transmembrane region" description="Helical" evidence="7">
    <location>
        <begin position="51"/>
        <end position="71"/>
    </location>
</feature>
<feature type="transmembrane region" description="Helical" evidence="7">
    <location>
        <begin position="280"/>
        <end position="303"/>
    </location>
</feature>
<gene>
    <name evidence="9" type="ORF">B0H63DRAFT_512427</name>
</gene>
<dbReference type="InterPro" id="IPR011701">
    <property type="entry name" value="MFS"/>
</dbReference>
<evidence type="ECO:0000256" key="4">
    <source>
        <dbReference type="ARBA" id="ARBA00022692"/>
    </source>
</evidence>
<comment type="subcellular location">
    <subcellularLocation>
        <location evidence="1">Membrane</location>
        <topology evidence="1">Multi-pass membrane protein</topology>
    </subcellularLocation>
</comment>
<evidence type="ECO:0000256" key="5">
    <source>
        <dbReference type="ARBA" id="ARBA00022989"/>
    </source>
</evidence>
<sequence>MPDSALHGIRLWLVIGGMLLGVYLVGLDMTMMSTIDPTLTDYFGTIVDVSWYEASYVLAVCVFIPLVGKLYTIFPIKLVYLSFMAIFEIGSIICAVSASSRVFILGRTVNGVGSAGLLSGALLIIFSACKPSVRPVVTSLAMSLISIGSITGPLIAGVLTSRVTWRWCFWLFLPAGGATMLITIITPIPEQAPKQPLRKAMSNLHKKLDPVGFAIFAAAITAFLLAISWGGGMYAWGSGIIIGLLCGSAGLTAVFGLWIAKTGDAALIPPSSLRRRAVAVGSLVMFLQGGSTMMIPFYLPFWFQAIRADSPVASAVHMLPSLVSNIVALVTFGALVRKFHYIPPWAILGSLLASVGGGLLTTFTLSTTVGEWVGYQVLTTIGRGMAFQAPVVSVQEEVPADNSATALAVVNLFMSLGSAVAVSASQTIFRNQLPGLLEKYTPGVDATSVVDAGATSVRGLVSPEQLPGLLEAYNHALTRMFYYPAACAALAFLASFGLGWARVGDAKAPDNFVAEGL</sequence>
<reference evidence="9" key="1">
    <citation type="journal article" date="2023" name="Mol. Phylogenet. Evol.">
        <title>Genome-scale phylogeny and comparative genomics of the fungal order Sordariales.</title>
        <authorList>
            <person name="Hensen N."/>
            <person name="Bonometti L."/>
            <person name="Westerberg I."/>
            <person name="Brannstrom I.O."/>
            <person name="Guillou S."/>
            <person name="Cros-Aarteil S."/>
            <person name="Calhoun S."/>
            <person name="Haridas S."/>
            <person name="Kuo A."/>
            <person name="Mondo S."/>
            <person name="Pangilinan J."/>
            <person name="Riley R."/>
            <person name="LaButti K."/>
            <person name="Andreopoulos B."/>
            <person name="Lipzen A."/>
            <person name="Chen C."/>
            <person name="Yan M."/>
            <person name="Daum C."/>
            <person name="Ng V."/>
            <person name="Clum A."/>
            <person name="Steindorff A."/>
            <person name="Ohm R.A."/>
            <person name="Martin F."/>
            <person name="Silar P."/>
            <person name="Natvig D.O."/>
            <person name="Lalanne C."/>
            <person name="Gautier V."/>
            <person name="Ament-Velasquez S.L."/>
            <person name="Kruys A."/>
            <person name="Hutchinson M.I."/>
            <person name="Powell A.J."/>
            <person name="Barry K."/>
            <person name="Miller A.N."/>
            <person name="Grigoriev I.V."/>
            <person name="Debuchy R."/>
            <person name="Gladieux P."/>
            <person name="Hiltunen Thoren M."/>
            <person name="Johannesson H."/>
        </authorList>
    </citation>
    <scope>NUCLEOTIDE SEQUENCE</scope>
    <source>
        <strain evidence="9">CBS 232.78</strain>
    </source>
</reference>
<feature type="transmembrane region" description="Helical" evidence="7">
    <location>
        <begin position="169"/>
        <end position="189"/>
    </location>
</feature>
<evidence type="ECO:0000256" key="1">
    <source>
        <dbReference type="ARBA" id="ARBA00004141"/>
    </source>
</evidence>
<keyword evidence="10" id="KW-1185">Reference proteome</keyword>
<dbReference type="InterPro" id="IPR020846">
    <property type="entry name" value="MFS_dom"/>
</dbReference>
<feature type="transmembrane region" description="Helical" evidence="7">
    <location>
        <begin position="111"/>
        <end position="129"/>
    </location>
</feature>
<proteinExistence type="inferred from homology"/>
<dbReference type="GO" id="GO:0022857">
    <property type="term" value="F:transmembrane transporter activity"/>
    <property type="evidence" value="ECO:0007669"/>
    <property type="project" value="InterPro"/>
</dbReference>
<feature type="transmembrane region" description="Helical" evidence="7">
    <location>
        <begin position="78"/>
        <end position="99"/>
    </location>
</feature>
<evidence type="ECO:0000259" key="8">
    <source>
        <dbReference type="PROSITE" id="PS50850"/>
    </source>
</evidence>
<dbReference type="Proteomes" id="UP001285441">
    <property type="component" value="Unassembled WGS sequence"/>
</dbReference>
<feature type="transmembrane region" description="Helical" evidence="7">
    <location>
        <begin position="315"/>
        <end position="336"/>
    </location>
</feature>
<dbReference type="AlphaFoldDB" id="A0AAE0KLJ4"/>
<name>A0AAE0KLJ4_9PEZI</name>
<evidence type="ECO:0000256" key="7">
    <source>
        <dbReference type="SAM" id="Phobius"/>
    </source>
</evidence>
<feature type="transmembrane region" description="Helical" evidence="7">
    <location>
        <begin position="136"/>
        <end position="157"/>
    </location>
</feature>
<feature type="transmembrane region" description="Helical" evidence="7">
    <location>
        <begin position="235"/>
        <end position="259"/>
    </location>
</feature>
<dbReference type="PANTHER" id="PTHR23501:SF193">
    <property type="entry name" value="MULTIDRUG TRANSPORTER, PUTATIVE (AFU_ORTHOLOGUE AFUA_8G00940)-RELATED"/>
    <property type="match status" value="1"/>
</dbReference>
<keyword evidence="4 7" id="KW-0812">Transmembrane</keyword>
<keyword evidence="5 7" id="KW-1133">Transmembrane helix</keyword>
<feature type="domain" description="Major facilitator superfamily (MFS) profile" evidence="8">
    <location>
        <begin position="14"/>
        <end position="503"/>
    </location>
</feature>
<organism evidence="9 10">
    <name type="scientific">Podospora didyma</name>
    <dbReference type="NCBI Taxonomy" id="330526"/>
    <lineage>
        <taxon>Eukaryota</taxon>
        <taxon>Fungi</taxon>
        <taxon>Dikarya</taxon>
        <taxon>Ascomycota</taxon>
        <taxon>Pezizomycotina</taxon>
        <taxon>Sordariomycetes</taxon>
        <taxon>Sordariomycetidae</taxon>
        <taxon>Sordariales</taxon>
        <taxon>Podosporaceae</taxon>
        <taxon>Podospora</taxon>
    </lineage>
</organism>
<dbReference type="Gene3D" id="1.20.1250.20">
    <property type="entry name" value="MFS general substrate transporter like domains"/>
    <property type="match status" value="1"/>
</dbReference>
<dbReference type="Gene3D" id="1.20.1720.10">
    <property type="entry name" value="Multidrug resistance protein D"/>
    <property type="match status" value="1"/>
</dbReference>
<dbReference type="GO" id="GO:0005886">
    <property type="term" value="C:plasma membrane"/>
    <property type="evidence" value="ECO:0007669"/>
    <property type="project" value="TreeGrafter"/>
</dbReference>
<dbReference type="PROSITE" id="PS50850">
    <property type="entry name" value="MFS"/>
    <property type="match status" value="1"/>
</dbReference>
<evidence type="ECO:0000256" key="3">
    <source>
        <dbReference type="ARBA" id="ARBA00022448"/>
    </source>
</evidence>